<evidence type="ECO:0008006" key="4">
    <source>
        <dbReference type="Google" id="ProtNLM"/>
    </source>
</evidence>
<reference evidence="2" key="1">
    <citation type="journal article" date="2014" name="Int. J. Syst. Evol. Microbiol.">
        <title>Complete genome sequence of Corynebacterium casei LMG S-19264T (=DSM 44701T), isolated from a smear-ripened cheese.</title>
        <authorList>
            <consortium name="US DOE Joint Genome Institute (JGI-PGF)"/>
            <person name="Walter F."/>
            <person name="Albersmeier A."/>
            <person name="Kalinowski J."/>
            <person name="Ruckert C."/>
        </authorList>
    </citation>
    <scope>NUCLEOTIDE SEQUENCE</scope>
    <source>
        <strain evidence="2">KCTC 12113</strain>
    </source>
</reference>
<keyword evidence="1" id="KW-0812">Transmembrane</keyword>
<evidence type="ECO:0000256" key="1">
    <source>
        <dbReference type="SAM" id="Phobius"/>
    </source>
</evidence>
<keyword evidence="1" id="KW-1133">Transmembrane helix</keyword>
<evidence type="ECO:0000313" key="2">
    <source>
        <dbReference type="EMBL" id="GGW37837.1"/>
    </source>
</evidence>
<keyword evidence="3" id="KW-1185">Reference proteome</keyword>
<dbReference type="InterPro" id="IPR025962">
    <property type="entry name" value="SdpI/YhfL"/>
</dbReference>
<feature type="transmembrane region" description="Helical" evidence="1">
    <location>
        <begin position="51"/>
        <end position="75"/>
    </location>
</feature>
<feature type="transmembrane region" description="Helical" evidence="1">
    <location>
        <begin position="6"/>
        <end position="23"/>
    </location>
</feature>
<comment type="caution">
    <text evidence="2">The sequence shown here is derived from an EMBL/GenBank/DDBJ whole genome shotgun (WGS) entry which is preliminary data.</text>
</comment>
<keyword evidence="1" id="KW-0472">Membrane</keyword>
<dbReference type="EMBL" id="BMWP01000015">
    <property type="protein sequence ID" value="GGW37837.1"/>
    <property type="molecule type" value="Genomic_DNA"/>
</dbReference>
<gene>
    <name evidence="2" type="ORF">GCM10007383_23310</name>
</gene>
<name>A0A918IY45_9FLAO</name>
<dbReference type="AlphaFoldDB" id="A0A918IY45"/>
<sequence>MEWEFFILALTPGGILLPIAWFYKKFPPKNISYFYGYRTRRSMKTKETWDFAHIIGAKMLFYLGVSTTAIGAVTYTISPSWVVVISAFSLVIGVIIGLWWCENQLIVHFDKDGKPLTPRTVILCNFQS</sequence>
<evidence type="ECO:0000313" key="3">
    <source>
        <dbReference type="Proteomes" id="UP000634668"/>
    </source>
</evidence>
<feature type="transmembrane region" description="Helical" evidence="1">
    <location>
        <begin position="81"/>
        <end position="101"/>
    </location>
</feature>
<reference evidence="2" key="2">
    <citation type="submission" date="2020-09" db="EMBL/GenBank/DDBJ databases">
        <authorList>
            <person name="Sun Q."/>
            <person name="Kim S."/>
        </authorList>
    </citation>
    <scope>NUCLEOTIDE SEQUENCE</scope>
    <source>
        <strain evidence="2">KCTC 12113</strain>
    </source>
</reference>
<organism evidence="2 3">
    <name type="scientific">Arenibacter certesii</name>
    <dbReference type="NCBI Taxonomy" id="228955"/>
    <lineage>
        <taxon>Bacteria</taxon>
        <taxon>Pseudomonadati</taxon>
        <taxon>Bacteroidota</taxon>
        <taxon>Flavobacteriia</taxon>
        <taxon>Flavobacteriales</taxon>
        <taxon>Flavobacteriaceae</taxon>
        <taxon>Arenibacter</taxon>
    </lineage>
</organism>
<dbReference type="Pfam" id="PF13630">
    <property type="entry name" value="SdpI"/>
    <property type="match status" value="1"/>
</dbReference>
<protein>
    <recommendedName>
        <fullName evidence="4">SdpI family protein</fullName>
    </recommendedName>
</protein>
<dbReference type="Proteomes" id="UP000634668">
    <property type="component" value="Unassembled WGS sequence"/>
</dbReference>
<accession>A0A918IY45</accession>
<proteinExistence type="predicted"/>